<dbReference type="AlphaFoldDB" id="A0AAF0Z4C1"/>
<evidence type="ECO:0000256" key="3">
    <source>
        <dbReference type="ARBA" id="ARBA00022989"/>
    </source>
</evidence>
<sequence>MPPRRVPTSRRPRTSSTPRRLVRRPAAGDGSSRTAPVAPSAPDASGWSPARLVRYSLLGSGRGRLLVVGSLGFVLHQVCEALVPVLVGVVVDEAIVPHDGSALVRWLLVLAAVFVTLTLAWRTGMLATMRVYAVGQHDLRDLVVHRTLDPRGSTAPRAPGEVLSIATSDTSRVAGTAWLVSEMLGALAAVTTVAVSLLLVSVPLGLAVLVATPVVLVVMHRLSVPLESRSAREQEAAARAGTLATDAMAGLRVLKGLGAEDAAAARYRSASRSSLAAALRAARSKAAYTSLSTALSSVFLAGIALGAGWMALRASITTGQLVTVVGLAQLVQGPMASLGFLGVDLAQRRASARRLSTLLADAHLLADGGDARDRDAAPDRPALLTLHGVTSTDGLDHADVTLRPGDVVGVVADDVVAAQHLVDALGLRAAPRAGLVSVRGQDLAVADASTVRATVFAAEHDAAVLAGTVRDAVCPGPGPLDDRAVVTSGLTEVLTHLPAGLDSPVSARGHNLSGGQRQRLVLARALHRPEPVLVLHEPTTAVDSVTEAAIAGGLSAFPEKAVVLVTTSPALLAACSTVVRLAETPAVAVPA</sequence>
<dbReference type="KEGG" id="sbil:SANBI_003672"/>
<dbReference type="PROSITE" id="PS50893">
    <property type="entry name" value="ABC_TRANSPORTER_2"/>
    <property type="match status" value="1"/>
</dbReference>
<protein>
    <submittedName>
        <fullName evidence="9">ABC transporter ATP-binding protein</fullName>
    </submittedName>
</protein>
<dbReference type="InterPro" id="IPR011527">
    <property type="entry name" value="ABC1_TM_dom"/>
</dbReference>
<dbReference type="Pfam" id="PF00664">
    <property type="entry name" value="ABC_membrane"/>
    <property type="match status" value="1"/>
</dbReference>
<evidence type="ECO:0000256" key="5">
    <source>
        <dbReference type="SAM" id="MobiDB-lite"/>
    </source>
</evidence>
<dbReference type="InterPro" id="IPR036640">
    <property type="entry name" value="ABC1_TM_sf"/>
</dbReference>
<dbReference type="InterPro" id="IPR039421">
    <property type="entry name" value="Type_1_exporter"/>
</dbReference>
<feature type="domain" description="ABC transporter" evidence="7">
    <location>
        <begin position="371"/>
        <end position="591"/>
    </location>
</feature>
<dbReference type="Gene3D" id="1.20.1560.10">
    <property type="entry name" value="ABC transporter type 1, transmembrane domain"/>
    <property type="match status" value="1"/>
</dbReference>
<feature type="transmembrane region" description="Helical" evidence="6">
    <location>
        <begin position="204"/>
        <end position="222"/>
    </location>
</feature>
<feature type="transmembrane region" description="Helical" evidence="6">
    <location>
        <begin position="65"/>
        <end position="91"/>
    </location>
</feature>
<dbReference type="InterPro" id="IPR017871">
    <property type="entry name" value="ABC_transporter-like_CS"/>
</dbReference>
<keyword evidence="3 6" id="KW-1133">Transmembrane helix</keyword>
<dbReference type="SUPFAM" id="SSF52540">
    <property type="entry name" value="P-loop containing nucleoside triphosphate hydrolases"/>
    <property type="match status" value="1"/>
</dbReference>
<accession>A0AAF0Z4C1</accession>
<feature type="transmembrane region" description="Helical" evidence="6">
    <location>
        <begin position="288"/>
        <end position="312"/>
    </location>
</feature>
<evidence type="ECO:0000313" key="10">
    <source>
        <dbReference type="Proteomes" id="UP001304340"/>
    </source>
</evidence>
<reference evidence="10" key="1">
    <citation type="submission" date="2023-11" db="EMBL/GenBank/DDBJ databases">
        <authorList>
            <person name="Helweg L.P."/>
            <person name="Kiel A."/>
            <person name="Hitz F."/>
            <person name="Ruckert-Reed C."/>
            <person name="Busche T."/>
            <person name="Kaltschmidt B."/>
            <person name="Kaltschmidt C."/>
        </authorList>
    </citation>
    <scope>NUCLEOTIDE SEQUENCE [LARGE SCALE GENOMIC DNA]</scope>
    <source>
        <strain evidence="10">4.1</strain>
    </source>
</reference>
<evidence type="ECO:0000259" key="8">
    <source>
        <dbReference type="PROSITE" id="PS50929"/>
    </source>
</evidence>
<dbReference type="InterPro" id="IPR003439">
    <property type="entry name" value="ABC_transporter-like_ATP-bd"/>
</dbReference>
<feature type="transmembrane region" description="Helical" evidence="6">
    <location>
        <begin position="103"/>
        <end position="121"/>
    </location>
</feature>
<dbReference type="EMBL" id="CP138359">
    <property type="protein sequence ID" value="WPF82320.1"/>
    <property type="molecule type" value="Genomic_DNA"/>
</dbReference>
<dbReference type="PANTHER" id="PTHR43394:SF1">
    <property type="entry name" value="ATP-BINDING CASSETTE SUB-FAMILY B MEMBER 10, MITOCHONDRIAL"/>
    <property type="match status" value="1"/>
</dbReference>
<organism evidence="9 10">
    <name type="scientific">Sanguibacter biliveldensis</name>
    <dbReference type="NCBI Taxonomy" id="3030830"/>
    <lineage>
        <taxon>Bacteria</taxon>
        <taxon>Bacillati</taxon>
        <taxon>Actinomycetota</taxon>
        <taxon>Actinomycetes</taxon>
        <taxon>Micrococcales</taxon>
        <taxon>Sanguibacteraceae</taxon>
        <taxon>Sanguibacter</taxon>
    </lineage>
</organism>
<keyword evidence="10" id="KW-1185">Reference proteome</keyword>
<evidence type="ECO:0000259" key="7">
    <source>
        <dbReference type="PROSITE" id="PS50893"/>
    </source>
</evidence>
<dbReference type="InterPro" id="IPR027417">
    <property type="entry name" value="P-loop_NTPase"/>
</dbReference>
<dbReference type="Proteomes" id="UP001304340">
    <property type="component" value="Chromosome"/>
</dbReference>
<keyword evidence="9" id="KW-0547">Nucleotide-binding</keyword>
<feature type="region of interest" description="Disordered" evidence="5">
    <location>
        <begin position="1"/>
        <end position="45"/>
    </location>
</feature>
<feature type="transmembrane region" description="Helical" evidence="6">
    <location>
        <begin position="177"/>
        <end position="198"/>
    </location>
</feature>
<dbReference type="GO" id="GO:0005524">
    <property type="term" value="F:ATP binding"/>
    <property type="evidence" value="ECO:0007669"/>
    <property type="project" value="UniProtKB-KW"/>
</dbReference>
<keyword evidence="9" id="KW-0067">ATP-binding</keyword>
<name>A0AAF0Z4C1_9MICO</name>
<dbReference type="RefSeq" id="WP_319157627.1">
    <property type="nucleotide sequence ID" value="NZ_CP138359.1"/>
</dbReference>
<evidence type="ECO:0000256" key="4">
    <source>
        <dbReference type="ARBA" id="ARBA00023136"/>
    </source>
</evidence>
<dbReference type="PANTHER" id="PTHR43394">
    <property type="entry name" value="ATP-DEPENDENT PERMEASE MDL1, MITOCHONDRIAL"/>
    <property type="match status" value="1"/>
</dbReference>
<keyword evidence="4 6" id="KW-0472">Membrane</keyword>
<evidence type="ECO:0000256" key="1">
    <source>
        <dbReference type="ARBA" id="ARBA00004651"/>
    </source>
</evidence>
<dbReference type="PROSITE" id="PS00211">
    <property type="entry name" value="ABC_TRANSPORTER_1"/>
    <property type="match status" value="1"/>
</dbReference>
<dbReference type="GO" id="GO:0005886">
    <property type="term" value="C:plasma membrane"/>
    <property type="evidence" value="ECO:0007669"/>
    <property type="project" value="UniProtKB-SubCell"/>
</dbReference>
<dbReference type="Pfam" id="PF00005">
    <property type="entry name" value="ABC_tran"/>
    <property type="match status" value="1"/>
</dbReference>
<proteinExistence type="predicted"/>
<dbReference type="GO" id="GO:0016887">
    <property type="term" value="F:ATP hydrolysis activity"/>
    <property type="evidence" value="ECO:0007669"/>
    <property type="project" value="InterPro"/>
</dbReference>
<comment type="subcellular location">
    <subcellularLocation>
        <location evidence="1">Cell membrane</location>
        <topology evidence="1">Multi-pass membrane protein</topology>
    </subcellularLocation>
</comment>
<dbReference type="SUPFAM" id="SSF90123">
    <property type="entry name" value="ABC transporter transmembrane region"/>
    <property type="match status" value="1"/>
</dbReference>
<keyword evidence="2 6" id="KW-0812">Transmembrane</keyword>
<feature type="domain" description="ABC transmembrane type-1" evidence="8">
    <location>
        <begin position="67"/>
        <end position="347"/>
    </location>
</feature>
<gene>
    <name evidence="9" type="ORF">SANBI_003672</name>
</gene>
<evidence type="ECO:0000313" key="9">
    <source>
        <dbReference type="EMBL" id="WPF82320.1"/>
    </source>
</evidence>
<dbReference type="GO" id="GO:0015421">
    <property type="term" value="F:ABC-type oligopeptide transporter activity"/>
    <property type="evidence" value="ECO:0007669"/>
    <property type="project" value="TreeGrafter"/>
</dbReference>
<evidence type="ECO:0000256" key="6">
    <source>
        <dbReference type="SAM" id="Phobius"/>
    </source>
</evidence>
<feature type="transmembrane region" description="Helical" evidence="6">
    <location>
        <begin position="324"/>
        <end position="346"/>
    </location>
</feature>
<evidence type="ECO:0000256" key="2">
    <source>
        <dbReference type="ARBA" id="ARBA00022692"/>
    </source>
</evidence>
<dbReference type="PROSITE" id="PS50929">
    <property type="entry name" value="ABC_TM1F"/>
    <property type="match status" value="1"/>
</dbReference>
<dbReference type="Gene3D" id="3.40.50.300">
    <property type="entry name" value="P-loop containing nucleotide triphosphate hydrolases"/>
    <property type="match status" value="1"/>
</dbReference>